<dbReference type="Gene3D" id="3.30.50.10">
    <property type="entry name" value="Erythroid Transcription Factor GATA-1, subunit A"/>
    <property type="match status" value="1"/>
</dbReference>
<accession>A0ABP9XWK6</accession>
<evidence type="ECO:0000256" key="2">
    <source>
        <dbReference type="ARBA" id="ARBA00022771"/>
    </source>
</evidence>
<comment type="caution">
    <text evidence="9">The sequence shown here is derived from an EMBL/GenBank/DDBJ whole genome shotgun (WGS) entry which is preliminary data.</text>
</comment>
<dbReference type="Proteomes" id="UP001476247">
    <property type="component" value="Unassembled WGS sequence"/>
</dbReference>
<dbReference type="SUPFAM" id="SSF57716">
    <property type="entry name" value="Glucocorticoid receptor-like (DNA-binding domain)"/>
    <property type="match status" value="1"/>
</dbReference>
<feature type="region of interest" description="Disordered" evidence="7">
    <location>
        <begin position="158"/>
        <end position="182"/>
    </location>
</feature>
<dbReference type="PROSITE" id="PS50114">
    <property type="entry name" value="GATA_ZN_FINGER_2"/>
    <property type="match status" value="1"/>
</dbReference>
<feature type="domain" description="GATA-type" evidence="8">
    <location>
        <begin position="162"/>
        <end position="197"/>
    </location>
</feature>
<keyword evidence="1" id="KW-0479">Metal-binding</keyword>
<evidence type="ECO:0000256" key="4">
    <source>
        <dbReference type="ARBA" id="ARBA00023015"/>
    </source>
</evidence>
<evidence type="ECO:0000256" key="5">
    <source>
        <dbReference type="ARBA" id="ARBA00023163"/>
    </source>
</evidence>
<gene>
    <name evidence="9" type="ORF">HPULCUR_004562</name>
</gene>
<dbReference type="EMBL" id="BAABUJ010000012">
    <property type="protein sequence ID" value="GAA5799152.1"/>
    <property type="molecule type" value="Genomic_DNA"/>
</dbReference>
<keyword evidence="2 6" id="KW-0863">Zinc-finger</keyword>
<evidence type="ECO:0000256" key="7">
    <source>
        <dbReference type="SAM" id="MobiDB-lite"/>
    </source>
</evidence>
<keyword evidence="10" id="KW-1185">Reference proteome</keyword>
<dbReference type="PROSITE" id="PS00344">
    <property type="entry name" value="GATA_ZN_FINGER_1"/>
    <property type="match status" value="1"/>
</dbReference>
<dbReference type="CDD" id="cd00202">
    <property type="entry name" value="ZnF_GATA"/>
    <property type="match status" value="1"/>
</dbReference>
<feature type="region of interest" description="Disordered" evidence="7">
    <location>
        <begin position="212"/>
        <end position="240"/>
    </location>
</feature>
<evidence type="ECO:0000313" key="9">
    <source>
        <dbReference type="EMBL" id="GAA5799152.1"/>
    </source>
</evidence>
<name>A0ABP9XWK6_9FUNG</name>
<keyword evidence="5" id="KW-0804">Transcription</keyword>
<dbReference type="InterPro" id="IPR013088">
    <property type="entry name" value="Znf_NHR/GATA"/>
</dbReference>
<protein>
    <recommendedName>
        <fullName evidence="8">GATA-type domain-containing protein</fullName>
    </recommendedName>
</protein>
<evidence type="ECO:0000256" key="6">
    <source>
        <dbReference type="PROSITE-ProRule" id="PRU00094"/>
    </source>
</evidence>
<organism evidence="9 10">
    <name type="scientific">Helicostylum pulchrum</name>
    <dbReference type="NCBI Taxonomy" id="562976"/>
    <lineage>
        <taxon>Eukaryota</taxon>
        <taxon>Fungi</taxon>
        <taxon>Fungi incertae sedis</taxon>
        <taxon>Mucoromycota</taxon>
        <taxon>Mucoromycotina</taxon>
        <taxon>Mucoromycetes</taxon>
        <taxon>Mucorales</taxon>
        <taxon>Mucorineae</taxon>
        <taxon>Mucoraceae</taxon>
        <taxon>Helicostylum</taxon>
    </lineage>
</organism>
<reference evidence="9 10" key="1">
    <citation type="submission" date="2024-04" db="EMBL/GenBank/DDBJ databases">
        <title>genome sequences of Mucor flavus KT1a and Helicostylum pulchrum KT1b strains isolation_sourced from the surface of a dry-aged beef.</title>
        <authorList>
            <person name="Toyotome T."/>
            <person name="Hosono M."/>
            <person name="Torimaru M."/>
            <person name="Fukuda K."/>
            <person name="Mikami N."/>
        </authorList>
    </citation>
    <scope>NUCLEOTIDE SEQUENCE [LARGE SCALE GENOMIC DNA]</scope>
    <source>
        <strain evidence="9 10">KT1b</strain>
    </source>
</reference>
<feature type="compositionally biased region" description="Polar residues" evidence="7">
    <location>
        <begin position="212"/>
        <end position="227"/>
    </location>
</feature>
<proteinExistence type="predicted"/>
<evidence type="ECO:0000256" key="3">
    <source>
        <dbReference type="ARBA" id="ARBA00022833"/>
    </source>
</evidence>
<feature type="compositionally biased region" description="Polar residues" evidence="7">
    <location>
        <begin position="164"/>
        <end position="177"/>
    </location>
</feature>
<keyword evidence="4" id="KW-0805">Transcription regulation</keyword>
<evidence type="ECO:0000256" key="1">
    <source>
        <dbReference type="ARBA" id="ARBA00022723"/>
    </source>
</evidence>
<dbReference type="PANTHER" id="PTHR47172">
    <property type="entry name" value="OS01G0976800 PROTEIN"/>
    <property type="match status" value="1"/>
</dbReference>
<dbReference type="Pfam" id="PF00320">
    <property type="entry name" value="GATA"/>
    <property type="match status" value="1"/>
</dbReference>
<dbReference type="InterPro" id="IPR000679">
    <property type="entry name" value="Znf_GATA"/>
</dbReference>
<dbReference type="SMART" id="SM00401">
    <property type="entry name" value="ZnF_GATA"/>
    <property type="match status" value="1"/>
</dbReference>
<sequence length="268" mass="30558">MGHCIWSFLSIKDLEFVFTSSYDKLKGHSLFELIHPDEVSLAQRDLYKFMDSNLLGGSVTRCRLIDYSNNNFITATPSYIVVDIVMYVATDNLVLAFFHRQQEYGSIAFVLVQVKKSVSLPSSPLYDYKRLDPIRKNRSSTTTTTITTSNKLENLLSPVHKPPQKNQCQSCGTSSSPEWRRGPTGHKTLCNACGLRYSRSVARQVKTAINQQKQQHSVFQCQDTPHTSPKSNSSSPSYSYNRDVLKMNYQPYFNNNSNNNLRKHHSIK</sequence>
<feature type="compositionally biased region" description="Low complexity" evidence="7">
    <location>
        <begin position="228"/>
        <end position="240"/>
    </location>
</feature>
<evidence type="ECO:0000313" key="10">
    <source>
        <dbReference type="Proteomes" id="UP001476247"/>
    </source>
</evidence>
<evidence type="ECO:0000259" key="8">
    <source>
        <dbReference type="PROSITE" id="PS50114"/>
    </source>
</evidence>
<dbReference type="PANTHER" id="PTHR47172:SF24">
    <property type="entry name" value="GATA ZINC FINGER DOMAIN-CONTAINING PROTEIN 14-RELATED"/>
    <property type="match status" value="1"/>
</dbReference>
<keyword evidence="3" id="KW-0862">Zinc</keyword>